<evidence type="ECO:0000256" key="4">
    <source>
        <dbReference type="RuleBase" id="RU003949"/>
    </source>
</evidence>
<comment type="similarity">
    <text evidence="1 4">Belongs to the universal ribosomal protein uL14 family.</text>
</comment>
<dbReference type="SMART" id="SM01374">
    <property type="entry name" value="Ribosomal_L14"/>
    <property type="match status" value="1"/>
</dbReference>
<evidence type="ECO:0000256" key="1">
    <source>
        <dbReference type="ARBA" id="ARBA00010745"/>
    </source>
</evidence>
<evidence type="ECO:0000313" key="5">
    <source>
        <dbReference type="EMBL" id="QIC54975.1"/>
    </source>
</evidence>
<dbReference type="GO" id="GO:0070180">
    <property type="term" value="F:large ribosomal subunit rRNA binding"/>
    <property type="evidence" value="ECO:0007669"/>
    <property type="project" value="TreeGrafter"/>
</dbReference>
<keyword evidence="2 4" id="KW-0689">Ribosomal protein</keyword>
<dbReference type="InterPro" id="IPR005745">
    <property type="entry name" value="Ribosomal_uL14_bac-type"/>
</dbReference>
<keyword evidence="3 4" id="KW-0687">Ribonucleoprotein</keyword>
<evidence type="ECO:0000256" key="2">
    <source>
        <dbReference type="ARBA" id="ARBA00022980"/>
    </source>
</evidence>
<dbReference type="EMBL" id="MK292549">
    <property type="protein sequence ID" value="QIC54975.1"/>
    <property type="molecule type" value="Genomic_DNA"/>
</dbReference>
<reference evidence="5" key="1">
    <citation type="submission" date="2018-12" db="EMBL/GenBank/DDBJ databases">
        <authorList>
            <person name="hu s."/>
            <person name="Xu Y."/>
            <person name="Xu B."/>
            <person name="Li F."/>
        </authorList>
    </citation>
    <scope>NUCLEOTIDE SEQUENCE</scope>
</reference>
<dbReference type="PANTHER" id="PTHR11761:SF3">
    <property type="entry name" value="LARGE RIBOSOMAL SUBUNIT PROTEIN UL14M"/>
    <property type="match status" value="1"/>
</dbReference>
<accession>A0A6C0X6D5</accession>
<protein>
    <submittedName>
        <fullName evidence="5">50S ribosomal protein L14</fullName>
    </submittedName>
</protein>
<organism evidence="5">
    <name type="scientific">Baffinella frigidus</name>
    <dbReference type="NCBI Taxonomy" id="2571260"/>
    <lineage>
        <taxon>Eukaryota</taxon>
        <taxon>Cryptophyceae</taxon>
        <taxon>Cryptomonadales</taxon>
        <taxon>Baffinellaceae</taxon>
        <taxon>Baffinella</taxon>
    </lineage>
</organism>
<sequence length="121" mass="13776">MIQNKSFLKLADNSGAIFVECVRVYKPRYKKLKVGSVILVTIKKIKSQSKLKIGSLHKAIIVRIKQKLSRQNGNFLQFADNSVILLNVKNEYFGTRLLGPISTELRKRKIVKVLSLTTNVF</sequence>
<dbReference type="PANTHER" id="PTHR11761">
    <property type="entry name" value="50S/60S RIBOSOMAL PROTEIN L14/L23"/>
    <property type="match status" value="1"/>
</dbReference>
<name>A0A6C0X6D5_9CRYP</name>
<dbReference type="AlphaFoldDB" id="A0A6C0X6D5"/>
<dbReference type="InterPro" id="IPR000218">
    <property type="entry name" value="Ribosomal_uL14"/>
</dbReference>
<dbReference type="CDD" id="cd00337">
    <property type="entry name" value="Ribosomal_uL14"/>
    <property type="match status" value="1"/>
</dbReference>
<dbReference type="GO" id="GO:0003735">
    <property type="term" value="F:structural constituent of ribosome"/>
    <property type="evidence" value="ECO:0007669"/>
    <property type="project" value="InterPro"/>
</dbReference>
<dbReference type="GO" id="GO:0006412">
    <property type="term" value="P:translation"/>
    <property type="evidence" value="ECO:0007669"/>
    <property type="project" value="InterPro"/>
</dbReference>
<reference evidence="5" key="2">
    <citation type="journal article" date="2019" name="Mitochondrial DNA Part B Resour">
        <title>The complete mitochondrial genome of a marine microalgae Cryptophyceae sp. CCMP2293.</title>
        <authorList>
            <person name="Hu S."/>
            <person name="Xu Y."/>
            <person name="Xu B."/>
            <person name="Li F."/>
        </authorList>
    </citation>
    <scope>NUCLEOTIDE SEQUENCE</scope>
</reference>
<dbReference type="Gene3D" id="2.40.150.20">
    <property type="entry name" value="Ribosomal protein L14"/>
    <property type="match status" value="1"/>
</dbReference>
<dbReference type="GO" id="GO:0005762">
    <property type="term" value="C:mitochondrial large ribosomal subunit"/>
    <property type="evidence" value="ECO:0007669"/>
    <property type="project" value="TreeGrafter"/>
</dbReference>
<gene>
    <name evidence="5" type="primary">rpl14</name>
</gene>
<dbReference type="HAMAP" id="MF_01367">
    <property type="entry name" value="Ribosomal_uL14"/>
    <property type="match status" value="1"/>
</dbReference>
<dbReference type="InterPro" id="IPR036853">
    <property type="entry name" value="Ribosomal_uL14_sf"/>
</dbReference>
<geneLocation type="mitochondrion" evidence="5"/>
<dbReference type="SUPFAM" id="SSF50193">
    <property type="entry name" value="Ribosomal protein L14"/>
    <property type="match status" value="1"/>
</dbReference>
<proteinExistence type="inferred from homology"/>
<dbReference type="NCBIfam" id="TIGR01067">
    <property type="entry name" value="rplN_bact"/>
    <property type="match status" value="1"/>
</dbReference>
<evidence type="ECO:0000256" key="3">
    <source>
        <dbReference type="ARBA" id="ARBA00023274"/>
    </source>
</evidence>
<dbReference type="Pfam" id="PF00238">
    <property type="entry name" value="Ribosomal_L14"/>
    <property type="match status" value="1"/>
</dbReference>
<keyword evidence="5" id="KW-0496">Mitochondrion</keyword>